<dbReference type="AlphaFoldDB" id="A0A2T5BII0"/>
<dbReference type="Gene3D" id="3.30.2310.20">
    <property type="entry name" value="RelE-like"/>
    <property type="match status" value="1"/>
</dbReference>
<gene>
    <name evidence="3" type="ORF">C7449_101450</name>
</gene>
<dbReference type="Proteomes" id="UP000241247">
    <property type="component" value="Unassembled WGS sequence"/>
</dbReference>
<evidence type="ECO:0000313" key="4">
    <source>
        <dbReference type="Proteomes" id="UP000241247"/>
    </source>
</evidence>
<keyword evidence="4" id="KW-1185">Reference proteome</keyword>
<proteinExistence type="inferred from homology"/>
<evidence type="ECO:0000256" key="2">
    <source>
        <dbReference type="ARBA" id="ARBA00022649"/>
    </source>
</evidence>
<evidence type="ECO:0000313" key="3">
    <source>
        <dbReference type="EMBL" id="PTM98784.1"/>
    </source>
</evidence>
<reference evidence="3 4" key="1">
    <citation type="submission" date="2018-04" db="EMBL/GenBank/DDBJ databases">
        <title>Genomic Encyclopedia of Type Strains, Phase IV (KMG-IV): sequencing the most valuable type-strain genomes for metagenomic binning, comparative biology and taxonomic classification.</title>
        <authorList>
            <person name="Goeker M."/>
        </authorList>
    </citation>
    <scope>NUCLEOTIDE SEQUENCE [LARGE SCALE GENOMIC DNA]</scope>
    <source>
        <strain evidence="3 4">DSM 7138</strain>
    </source>
</reference>
<dbReference type="InterPro" id="IPR051803">
    <property type="entry name" value="TA_system_RelE-like_toxin"/>
</dbReference>
<organism evidence="3 4">
    <name type="scientific">Mycoplana dimorpha</name>
    <dbReference type="NCBI Taxonomy" id="28320"/>
    <lineage>
        <taxon>Bacteria</taxon>
        <taxon>Pseudomonadati</taxon>
        <taxon>Pseudomonadota</taxon>
        <taxon>Alphaproteobacteria</taxon>
        <taxon>Hyphomicrobiales</taxon>
        <taxon>Rhizobiaceae</taxon>
        <taxon>Mycoplana</taxon>
    </lineage>
</organism>
<keyword evidence="2" id="KW-1277">Toxin-antitoxin system</keyword>
<evidence type="ECO:0000256" key="1">
    <source>
        <dbReference type="ARBA" id="ARBA00006226"/>
    </source>
</evidence>
<name>A0A2T5BII0_MYCDI</name>
<dbReference type="Pfam" id="PF05016">
    <property type="entry name" value="ParE_toxin"/>
    <property type="match status" value="1"/>
</dbReference>
<comment type="caution">
    <text evidence="3">The sequence shown here is derived from an EMBL/GenBank/DDBJ whole genome shotgun (WGS) entry which is preliminary data.</text>
</comment>
<accession>A0A2T5BII0</accession>
<dbReference type="RefSeq" id="WP_245414266.1">
    <property type="nucleotide sequence ID" value="NZ_JBHEEX010000006.1"/>
</dbReference>
<protein>
    <submittedName>
        <fullName evidence="3">Plasmid stabilization system protein ParE</fullName>
    </submittedName>
</protein>
<dbReference type="PANTHER" id="PTHR33755">
    <property type="entry name" value="TOXIN PARE1-RELATED"/>
    <property type="match status" value="1"/>
</dbReference>
<dbReference type="EMBL" id="PZZZ01000001">
    <property type="protein sequence ID" value="PTM98784.1"/>
    <property type="molecule type" value="Genomic_DNA"/>
</dbReference>
<dbReference type="InterPro" id="IPR007712">
    <property type="entry name" value="RelE/ParE_toxin"/>
</dbReference>
<sequence>MIAPRRYRLSRDAINDLIDIYDFIAQDNPAAARKFVRSIEEKIKSAASAGYTGVARDWISPGLRALPYHDRCIYLRVRKTHILVLRILHGRQDLSPGDFPESDS</sequence>
<comment type="similarity">
    <text evidence="1">Belongs to the RelE toxin family.</text>
</comment>
<dbReference type="InterPro" id="IPR035093">
    <property type="entry name" value="RelE/ParE_toxin_dom_sf"/>
</dbReference>